<sequence length="136" mass="15069">MHITDTLVIDDSEIDLIAIRAQGPGGQNVNKVATAIHLRFDIAASSLPDHLKERLLLLNDQRISKDGVIVIKAQQGRSQEQSREEALRRLQELIVGVTIVPKARRATKPTYGSQRKRLDGKNARGQTKAMRGKVSI</sequence>
<keyword evidence="5" id="KW-1185">Reference proteome</keyword>
<feature type="region of interest" description="Disordered" evidence="2">
    <location>
        <begin position="105"/>
        <end position="136"/>
    </location>
</feature>
<evidence type="ECO:0000256" key="1">
    <source>
        <dbReference type="ARBA" id="ARBA00010835"/>
    </source>
</evidence>
<dbReference type="Pfam" id="PF00472">
    <property type="entry name" value="RF-1"/>
    <property type="match status" value="1"/>
</dbReference>
<dbReference type="NCBIfam" id="NF006718">
    <property type="entry name" value="PRK09256.1"/>
    <property type="match status" value="1"/>
</dbReference>
<proteinExistence type="inferred from homology"/>
<name>A4G182_HERAR</name>
<comment type="similarity">
    <text evidence="1">Belongs to the prokaryotic/mitochondrial release factor family.</text>
</comment>
<dbReference type="InterPro" id="IPR000352">
    <property type="entry name" value="Pep_chain_release_fac_I"/>
</dbReference>
<evidence type="ECO:0000313" key="5">
    <source>
        <dbReference type="Proteomes" id="UP000006697"/>
    </source>
</evidence>
<accession>A4G182</accession>
<dbReference type="PROSITE" id="PS00745">
    <property type="entry name" value="RF_PROK_I"/>
    <property type="match status" value="1"/>
</dbReference>
<organism evidence="4 5">
    <name type="scientific">Herminiimonas arsenicoxydans</name>
    <dbReference type="NCBI Taxonomy" id="204773"/>
    <lineage>
        <taxon>Bacteria</taxon>
        <taxon>Pseudomonadati</taxon>
        <taxon>Pseudomonadota</taxon>
        <taxon>Betaproteobacteria</taxon>
        <taxon>Burkholderiales</taxon>
        <taxon>Oxalobacteraceae</taxon>
        <taxon>Herminiimonas</taxon>
    </lineage>
</organism>
<dbReference type="AlphaFoldDB" id="A4G182"/>
<evidence type="ECO:0000256" key="2">
    <source>
        <dbReference type="SAM" id="MobiDB-lite"/>
    </source>
</evidence>
<dbReference type="Gene3D" id="3.30.160.20">
    <property type="match status" value="1"/>
</dbReference>
<dbReference type="KEGG" id="har:HEAR0033"/>
<dbReference type="STRING" id="204773.HEAR0033"/>
<dbReference type="eggNOG" id="COG0216">
    <property type="taxonomic scope" value="Bacteria"/>
</dbReference>
<dbReference type="SUPFAM" id="SSF75620">
    <property type="entry name" value="Release factor"/>
    <property type="match status" value="1"/>
</dbReference>
<dbReference type="InterPro" id="IPR045853">
    <property type="entry name" value="Pep_chain_release_fac_I_sf"/>
</dbReference>
<gene>
    <name evidence="4" type="ordered locus">HEAR0033</name>
</gene>
<dbReference type="PANTHER" id="PTHR47814:SF1">
    <property type="entry name" value="PEPTIDYL-TRNA HYDROLASE ARFB"/>
    <property type="match status" value="1"/>
</dbReference>
<dbReference type="Proteomes" id="UP000006697">
    <property type="component" value="Chromosome"/>
</dbReference>
<feature type="domain" description="Prokaryotic-type class I peptide chain release factors" evidence="3">
    <location>
        <begin position="20"/>
        <end position="36"/>
    </location>
</feature>
<dbReference type="GO" id="GO:0043022">
    <property type="term" value="F:ribosome binding"/>
    <property type="evidence" value="ECO:0007669"/>
    <property type="project" value="TreeGrafter"/>
</dbReference>
<dbReference type="GO" id="GO:0003747">
    <property type="term" value="F:translation release factor activity"/>
    <property type="evidence" value="ECO:0007669"/>
    <property type="project" value="InterPro"/>
</dbReference>
<dbReference type="PANTHER" id="PTHR47814">
    <property type="entry name" value="PEPTIDYL-TRNA HYDROLASE ARFB"/>
    <property type="match status" value="1"/>
</dbReference>
<dbReference type="GO" id="GO:0072344">
    <property type="term" value="P:rescue of stalled ribosome"/>
    <property type="evidence" value="ECO:0007669"/>
    <property type="project" value="TreeGrafter"/>
</dbReference>
<evidence type="ECO:0000313" key="4">
    <source>
        <dbReference type="EMBL" id="CAL60269.1"/>
    </source>
</evidence>
<dbReference type="GO" id="GO:0004045">
    <property type="term" value="F:peptidyl-tRNA hydrolase activity"/>
    <property type="evidence" value="ECO:0007669"/>
    <property type="project" value="TreeGrafter"/>
</dbReference>
<dbReference type="EMBL" id="CU207211">
    <property type="protein sequence ID" value="CAL60269.1"/>
    <property type="molecule type" value="Genomic_DNA"/>
</dbReference>
<reference evidence="4 5" key="1">
    <citation type="journal article" date="2007" name="PLoS Genet.">
        <title>A tale of two oxidation states: bacterial colonization of arsenic-rich environments.</title>
        <authorList>
            <person name="Muller D."/>
            <person name="Medigue C."/>
            <person name="Koechler S."/>
            <person name="Barbe V."/>
            <person name="Barakat M."/>
            <person name="Talla E."/>
            <person name="Bonnefoy V."/>
            <person name="Krin E."/>
            <person name="Arsene-Ploetze F."/>
            <person name="Carapito C."/>
            <person name="Chandler M."/>
            <person name="Cournoyer B."/>
            <person name="Cruveiller S."/>
            <person name="Dossat C."/>
            <person name="Duval S."/>
            <person name="Heymann M."/>
            <person name="Leize E."/>
            <person name="Lieutaud A."/>
            <person name="Lievremont D."/>
            <person name="Makita Y."/>
            <person name="Mangenot S."/>
            <person name="Nitschke W."/>
            <person name="Ortet P."/>
            <person name="Perdrial N."/>
            <person name="Schoepp B."/>
            <person name="Siguier N."/>
            <person name="Simeonova D.D."/>
            <person name="Rouy Z."/>
            <person name="Segurens B."/>
            <person name="Turlin E."/>
            <person name="Vallenet D."/>
            <person name="Van Dorsselaer A."/>
            <person name="Weiss S."/>
            <person name="Weissenbach J."/>
            <person name="Lett M.C."/>
            <person name="Danchin A."/>
            <person name="Bertin P.N."/>
        </authorList>
    </citation>
    <scope>NUCLEOTIDE SEQUENCE [LARGE SCALE GENOMIC DNA]</scope>
    <source>
        <strain evidence="5">ULPAs1</strain>
    </source>
</reference>
<dbReference type="HOGENOM" id="CLU_089470_3_0_4"/>
<evidence type="ECO:0000259" key="3">
    <source>
        <dbReference type="PROSITE" id="PS00745"/>
    </source>
</evidence>
<protein>
    <submittedName>
        <fullName evidence="4">Peptide chain release factor</fullName>
    </submittedName>
</protein>